<dbReference type="GO" id="GO:0031119">
    <property type="term" value="P:tRNA pseudouridine synthesis"/>
    <property type="evidence" value="ECO:0007669"/>
    <property type="project" value="UniProtKB-UniRule"/>
</dbReference>
<dbReference type="Proteomes" id="UP000334923">
    <property type="component" value="Unassembled WGS sequence"/>
</dbReference>
<evidence type="ECO:0000256" key="7">
    <source>
        <dbReference type="RuleBase" id="RU003792"/>
    </source>
</evidence>
<evidence type="ECO:0000256" key="2">
    <source>
        <dbReference type="ARBA" id="ARBA00022694"/>
    </source>
</evidence>
<proteinExistence type="inferred from homology"/>
<dbReference type="InterPro" id="IPR020103">
    <property type="entry name" value="PsdUridine_synth_cat_dom_sf"/>
</dbReference>
<dbReference type="InterPro" id="IPR001406">
    <property type="entry name" value="PsdUridine_synth_TruA"/>
</dbReference>
<evidence type="ECO:0000259" key="9">
    <source>
        <dbReference type="Pfam" id="PF01416"/>
    </source>
</evidence>
<dbReference type="PANTHER" id="PTHR11142">
    <property type="entry name" value="PSEUDOURIDYLATE SYNTHASE"/>
    <property type="match status" value="1"/>
</dbReference>
<evidence type="ECO:0000256" key="8">
    <source>
        <dbReference type="SAM" id="MobiDB-lite"/>
    </source>
</evidence>
<dbReference type="InterPro" id="IPR020094">
    <property type="entry name" value="TruA/RsuA/RluB/E/F_N"/>
</dbReference>
<accession>A0A5E6M6M3</accession>
<evidence type="ECO:0000256" key="5">
    <source>
        <dbReference type="PIRSR" id="PIRSR001430-1"/>
    </source>
</evidence>
<dbReference type="EMBL" id="CABFVA020000014">
    <property type="protein sequence ID" value="VVM05007.1"/>
    <property type="molecule type" value="Genomic_DNA"/>
</dbReference>
<dbReference type="CDD" id="cd02570">
    <property type="entry name" value="PseudoU_synth_EcTruA"/>
    <property type="match status" value="1"/>
</dbReference>
<name>A0A5E6M6M3_9BACT</name>
<protein>
    <recommendedName>
        <fullName evidence="4">tRNA pseudouridine synthase A</fullName>
        <ecNumber evidence="4">5.4.99.12</ecNumber>
    </recommendedName>
    <alternativeName>
        <fullName evidence="4">tRNA pseudouridine(38-40) synthase</fullName>
    </alternativeName>
    <alternativeName>
        <fullName evidence="4">tRNA pseudouridylate synthase I</fullName>
    </alternativeName>
    <alternativeName>
        <fullName evidence="4">tRNA-uridine isomerase I</fullName>
    </alternativeName>
</protein>
<dbReference type="GO" id="GO:0160147">
    <property type="term" value="F:tRNA pseudouridine(38-40) synthase activity"/>
    <property type="evidence" value="ECO:0007669"/>
    <property type="project" value="UniProtKB-EC"/>
</dbReference>
<evidence type="ECO:0000313" key="10">
    <source>
        <dbReference type="EMBL" id="VVM05007.1"/>
    </source>
</evidence>
<feature type="domain" description="Pseudouridine synthase I TruA alpha/beta" evidence="9">
    <location>
        <begin position="171"/>
        <end position="269"/>
    </location>
</feature>
<keyword evidence="2 4" id="KW-0819">tRNA processing</keyword>
<sequence length="297" mass="32845">MSVRKAVETIARGSCSRSRLAKPPFAGHRIELSYVGTEFSGWQRQRGKPSVQEALESAVERIWGEPIPVVGASRTDAGVHAVRQAASFAAPQKLAAEELVRALNYYLPASIRICRVKLVDPRFHARFGAQAKTYEYRVWNHPVLDPFLADRVWHVPSPLAEGSMREAGGFLVGTRDFSAFATNPGRAYSTTVRTISDLTISRQGPSVRIRVTGDGFLYHMVRNIVGALVRVGKGRLSLADFQEILESRERKRAPASAPPWGLYLLRVYYASKQKKHGKGSSGKDGTSLLTIPRARCE</sequence>
<dbReference type="FunFam" id="3.30.70.580:FF:000001">
    <property type="entry name" value="tRNA pseudouridine synthase A"/>
    <property type="match status" value="1"/>
</dbReference>
<dbReference type="NCBIfam" id="TIGR00071">
    <property type="entry name" value="hisT_truA"/>
    <property type="match status" value="1"/>
</dbReference>
<dbReference type="Gene3D" id="3.30.70.660">
    <property type="entry name" value="Pseudouridine synthase I, catalytic domain, C-terminal subdomain"/>
    <property type="match status" value="1"/>
</dbReference>
<comment type="catalytic activity">
    <reaction evidence="4 7">
        <text>uridine(38/39/40) in tRNA = pseudouridine(38/39/40) in tRNA</text>
        <dbReference type="Rhea" id="RHEA:22376"/>
        <dbReference type="Rhea" id="RHEA-COMP:10085"/>
        <dbReference type="Rhea" id="RHEA-COMP:10087"/>
        <dbReference type="ChEBI" id="CHEBI:65314"/>
        <dbReference type="ChEBI" id="CHEBI:65315"/>
        <dbReference type="EC" id="5.4.99.12"/>
    </reaction>
</comment>
<feature type="binding site" evidence="4 6">
    <location>
        <position position="134"/>
    </location>
    <ligand>
        <name>substrate</name>
    </ligand>
</feature>
<comment type="caution">
    <text evidence="4">Lacks conserved residue(s) required for the propagation of feature annotation.</text>
</comment>
<keyword evidence="11" id="KW-1185">Reference proteome</keyword>
<dbReference type="AlphaFoldDB" id="A0A5E6M6M3"/>
<organism evidence="10 11">
    <name type="scientific">Methylacidimicrobium tartarophylax</name>
    <dbReference type="NCBI Taxonomy" id="1041768"/>
    <lineage>
        <taxon>Bacteria</taxon>
        <taxon>Pseudomonadati</taxon>
        <taxon>Verrucomicrobiota</taxon>
        <taxon>Methylacidimicrobium</taxon>
    </lineage>
</organism>
<gene>
    <name evidence="4 10" type="primary">truA</name>
    <name evidence="10" type="ORF">MAMT_00400</name>
</gene>
<evidence type="ECO:0000256" key="3">
    <source>
        <dbReference type="ARBA" id="ARBA00023235"/>
    </source>
</evidence>
<keyword evidence="3 4" id="KW-0413">Isomerase</keyword>
<dbReference type="EC" id="5.4.99.12" evidence="4"/>
<evidence type="ECO:0000256" key="1">
    <source>
        <dbReference type="ARBA" id="ARBA00009375"/>
    </source>
</evidence>
<evidence type="ECO:0000256" key="4">
    <source>
        <dbReference type="HAMAP-Rule" id="MF_00171"/>
    </source>
</evidence>
<dbReference type="RefSeq" id="WP_142659266.1">
    <property type="nucleotide sequence ID" value="NZ_CABFVA020000014.1"/>
</dbReference>
<dbReference type="OrthoDB" id="9811823at2"/>
<dbReference type="HAMAP" id="MF_00171">
    <property type="entry name" value="TruA"/>
    <property type="match status" value="1"/>
</dbReference>
<dbReference type="Gene3D" id="3.30.70.580">
    <property type="entry name" value="Pseudouridine synthase I, catalytic domain, N-terminal subdomain"/>
    <property type="match status" value="1"/>
</dbReference>
<dbReference type="Pfam" id="PF01416">
    <property type="entry name" value="PseudoU_synth_1"/>
    <property type="match status" value="2"/>
</dbReference>
<feature type="domain" description="Pseudouridine synthase I TruA alpha/beta" evidence="9">
    <location>
        <begin position="33"/>
        <end position="127"/>
    </location>
</feature>
<comment type="similarity">
    <text evidence="1 4 7">Belongs to the tRNA pseudouridine synthase TruA family.</text>
</comment>
<dbReference type="SUPFAM" id="SSF55120">
    <property type="entry name" value="Pseudouridine synthase"/>
    <property type="match status" value="1"/>
</dbReference>
<dbReference type="PANTHER" id="PTHR11142:SF0">
    <property type="entry name" value="TRNA PSEUDOURIDINE SYNTHASE-LIKE 1"/>
    <property type="match status" value="1"/>
</dbReference>
<reference evidence="10 11" key="1">
    <citation type="submission" date="2019-09" db="EMBL/GenBank/DDBJ databases">
        <authorList>
            <person name="Cremers G."/>
        </authorList>
    </citation>
    <scope>NUCLEOTIDE SEQUENCE [LARGE SCALE GENOMIC DNA]</scope>
    <source>
        <strain evidence="10">4A</strain>
    </source>
</reference>
<dbReference type="GO" id="GO:0003723">
    <property type="term" value="F:RNA binding"/>
    <property type="evidence" value="ECO:0007669"/>
    <property type="project" value="InterPro"/>
</dbReference>
<dbReference type="InterPro" id="IPR020097">
    <property type="entry name" value="PsdUridine_synth_TruA_a/b_dom"/>
</dbReference>
<feature type="region of interest" description="Disordered" evidence="8">
    <location>
        <begin position="275"/>
        <end position="297"/>
    </location>
</feature>
<dbReference type="InterPro" id="IPR020095">
    <property type="entry name" value="PsdUridine_synth_TruA_C"/>
</dbReference>
<dbReference type="PIRSF" id="PIRSF001430">
    <property type="entry name" value="tRNA_psdUrid_synth"/>
    <property type="match status" value="1"/>
</dbReference>
<comment type="subunit">
    <text evidence="4">Homodimer.</text>
</comment>
<comment type="function">
    <text evidence="4">Formation of pseudouridine at positions 38, 39 and 40 in the anticodon stem and loop of transfer RNAs.</text>
</comment>
<evidence type="ECO:0000256" key="6">
    <source>
        <dbReference type="PIRSR" id="PIRSR001430-2"/>
    </source>
</evidence>
<evidence type="ECO:0000313" key="11">
    <source>
        <dbReference type="Proteomes" id="UP000334923"/>
    </source>
</evidence>
<feature type="active site" description="Nucleophile" evidence="4 5">
    <location>
        <position position="76"/>
    </location>
</feature>